<evidence type="ECO:0000256" key="1">
    <source>
        <dbReference type="ARBA" id="ARBA00004370"/>
    </source>
</evidence>
<dbReference type="Pfam" id="PF20425">
    <property type="entry name" value="Neurobeachin"/>
    <property type="match status" value="1"/>
</dbReference>
<dbReference type="PROSITE" id="PS51783">
    <property type="entry name" value="PH_BEACH"/>
    <property type="match status" value="1"/>
</dbReference>
<sequence length="3296" mass="369793">MTPLMNIRNPLRVATLNFTTPVLLYSFNGSTECSKRLPLRIRLFHFILPISQYVPPPFDLGRPPKSRQNAVGFVRIAMDCPALVGGEFDMELNFVIQQPQNIVHMLDLLDHCPSNLQAEVWSVFIAILRKSLRNLQACTDVGLIKHVLSRLSSVEEVVADLLIEILGVLASYSITVRELKLLSGCMKAENGKWPRHSVKLLSVLRQLPQRHGPDTFFSFSGKKGAAIALPPLARWPYQNGWTFSTWFRLDPINSVNIEREKPYLFCFRTSKGVGYSAHFVGNCLVFTSMKVKGKGYQHCVKYEFQPRKWYMIAIVYIYNRWSKSEIKCFVNGQLASTTEMSWLVNNNEPFDKCYIGAAPELEEEHVFCGQMSAMYLFSEALTTHQICAIHRLGPGYQSQFRFEGEASSSLPENLKRVLYDGKLSSAIVFMYNPVATDSQLCLQAAPKGNVSFFVHTPHALMLQDVKAITTYSIHSTLNSIGGIQVLFPLLGQLDIPTGISQPKSQEKKLTTCATLIGFVCDLVENSPTVQQHMIQNKAFLVISYLLQKASRDHITEEVLLSFLNLTKYLVTVNNSNSELLLKQLLDHILFNPALWIYTPTVVQTKLFTYLATDFLADTQIYSNVRRISTVLQTMHTLKYYYWVVNPRNKSGITPKGIDGPRPCQNDIMSIRAYILLFLKQLILKGNGVKEDELQSILNYLTTVHEDENLHDVLQMLMSLMSEHPASMVPAFDIKNGISNDLDSRTIPEFSQHLSAPLQHFEFPIPLDQQFPNWDTEAVPQKLEKELYMTVFKLLASTNEVIRLQALKLLGYFLSRSTHKRKHDVMGPHNLYMLLADRLLLHSDHISLSTYNVLYEILTEHVSSQILYQKHPEPESHYRLENPMILKVIATLIRQSKHCEELMETKKLFLSDMTLLCNNNKENRRTVLQMSVWQEWLIAMAYIHPQNAEEQKLSDMVYSLFRMLLHHAIKYEYGGWRVWVDTLAIVHSKVSFEEFKLQFSQMYEQYEQRRSDHLTDPALRKQKPISTISGLENNNHRALNVVNPPRPDIIHKDSNENSKPDTLKAITDSPSSHEKETDSAKQETNKASNSSPGNLSANSDESREKTAAVQVPEVQNGLNKPNYNSSLCEALLTADDHRPVPVESVDRSMIEALPVQTLTDDEACSIDQATSVEENSDLHLNHTQEIDLESDSVAKIGTDNPQTNSPSDSGFASLSVNDDCKGKTLADDELTYENESALDDESAATEKSPDEIPNEILDDDQPVKPFEGMEHISYESSTFSETVEDNTEIRTSDLQDLEDRIPQIPSDSHTSEYDSKETNVRVTETNSSDSQTSTDVSGEVTESLEISKTLSPSLSDVPENEENELDAIAQETTESNADNSTVAAAGHDTVENESSEVVIFSESHVLHETVISEVENSQMDKDELCQENETLLVNENQDSVQINPENQILSNPASIEEEICLPFKLSEMNSEVSTDAGPGTADTDKIEVVSEIKPESNKASSSKQNIVSSSINDEKEETDSSGTITVEAPLVSEQSITEDVSTVQDEESVHEKEDSKSLPRSPEKVLETPSSLSTSPNDVSSISQVGSPVSTVDKDTNAYESKSPEESSPFKKREDEEEEETEKLTGISTIEGQLEKERRLMAEASGDRSNEQILNETASTSPKTGSETPSWVLEDSPLGDSPLEKSPVDSNIVKNTENVTSSNQNIVSASEADVAPTRRTRSVIVPRKQSTNQVQRPKSMSMSQKPAGGNGRQMFNSGPTRPPFRIPEFRWSPIHQRLLSDLLFSLETDIQVWRSHTTKTVIDFVNSGENAIFVINTVHLISQVADNIIIACGGLLPLLASATSPNHELDVIEPTQGMSIEVAVAFLQRLVNMTDVLVFASSLSFSELEAEKNMSSGGILRQCLRLVCTSAVRNCLECRERSLPQTPVIPHPSSSMSRDSRPSPIQALIGGVQPSAKVDFNIVENLGGQSSPIRDPEKLLQDMDVNRLRAVIYRDVDETKQAQFLALAVVYFISVLMVSKYRDILEPPPPPSSFSSRQAANSEISHYTSSVAVSSSASQTAIDSDARANGQLTDSAPACNEDGEDEVIIVEDTDSSILAHLHSSGAPVSAVIRTQKLKTEHGIRQEAELMVNGAGEESPRINEELSERDIESESVVNLTSVPETFSVADTRVSNSDPSIMTSSLAQNGYSRTLDSVDGCQQSRTDDIHISSLGSADDFHMLSSSLSREATLTQKLESALGSVCPLLREIMLDFAPFLSRTLVGSHGQDLLVEGKGLCTFKNSTSVVELVMLLCSQEWQNSLQKHAGLAFIELINEGRLLSHAMKDHIVRVANEAEFILNRMRADDVLKHADFESLCAQTVLDRKEEEKMCDHLITAARRRDSVTASRNIEKILNILTNKHGAWGNKISTPQREFLKLDSWEDDARRRKRFVQNPYGSSHPEATLKAAIEHGAPEDAILQAREEFHQHLALTRRQQQHHLQSSDLLDDSDLWDDKDLDAELAGPVSFSTKCRLIAPGVVVPGMLSITQAEMFFEVDEDDPEYKKMDPEVIKYCDHVHGKWHFSEIRAVFSRRYLLQNVALEIFLASRTSIMLAFMDHTTVKKVVKALPCVGVGIKYGIPQTRRASLMSPRQIFQQSNMTQKWQRREITNFEYLMFLNTIAGRTYNDLNQYPVFPWVLTNYEAPELDLSLPSNYRDLSKPVGALNPSRKAFFEERYETWEHETIPPFHFGTHYSTSAFTLNWMVRVEPFTTMFLSLQGGKFDHANRMFSSVAQAWKNCQRDTSDVKELIPEFFYLAEMFMNKNGYQLGCQEEGTPVSDVILPPWASTPEEFVRINRMALESEFVSCQLHQWIDLIFGYKQRGPEAVRATNVFYYLTYEGSVDLENMKDAVMKEAIENQIRNFGQTPSQLLMEPHPPRSSAMHISPMMFSPITEEVCMIMKFLSNSPICHISANTYPQLPLPSVVTISCNQNFAVNRWNPCFSGPLHQAPYSDNSQTSPSQLPLAMDPLLIMNVAPYKRHLGDNFSQRVKMRSCCFITTVDSRFLIACGFWDNSFRVFSTESAKIVQIVYGHFGVVTCLARSECNITSDCYIASGSEDCTILLWHWNARTQCIAGDLLNCPDVPTPRATLTGHESEVTCIVVSAELGLVVSGSKDGPVLVHTTNGDLLRSLEAPENFRSPELCALCREGLVVVCYDQNNLCCFTINGRRLRSETHHHSIQCLTMSRDGEYMMTGSDKGIVEVWRTFNLALLYAFSTCDSGVRSLALSHDQKFLLAGLSNGSVTVFYIDFNRWHHEFQQRY</sequence>
<dbReference type="SUPFAM" id="SSF81837">
    <property type="entry name" value="BEACH domain"/>
    <property type="match status" value="1"/>
</dbReference>
<dbReference type="InterPro" id="IPR046851">
    <property type="entry name" value="NBCH_WD40"/>
</dbReference>
<dbReference type="SUPFAM" id="SSF50729">
    <property type="entry name" value="PH domain-like"/>
    <property type="match status" value="1"/>
</dbReference>
<protein>
    <recommendedName>
        <fullName evidence="11">Neurobeachin</fullName>
    </recommendedName>
</protein>
<feature type="repeat" description="WD" evidence="5">
    <location>
        <begin position="3208"/>
        <end position="3239"/>
    </location>
</feature>
<dbReference type="GO" id="GO:0005829">
    <property type="term" value="C:cytosol"/>
    <property type="evidence" value="ECO:0007669"/>
    <property type="project" value="TreeGrafter"/>
</dbReference>
<dbReference type="InterPro" id="IPR046852">
    <property type="entry name" value="Neurobeachin_a-sol"/>
</dbReference>
<evidence type="ECO:0000256" key="3">
    <source>
        <dbReference type="ARBA" id="ARBA00022737"/>
    </source>
</evidence>
<evidence type="ECO:0000256" key="6">
    <source>
        <dbReference type="SAM" id="MobiDB-lite"/>
    </source>
</evidence>
<dbReference type="SMART" id="SM00320">
    <property type="entry name" value="WD40"/>
    <property type="match status" value="4"/>
</dbReference>
<dbReference type="GO" id="GO:0008104">
    <property type="term" value="P:intracellular protein localization"/>
    <property type="evidence" value="ECO:0007669"/>
    <property type="project" value="TreeGrafter"/>
</dbReference>
<dbReference type="InterPro" id="IPR010508">
    <property type="entry name" value="NBEA-like_DUF1088"/>
</dbReference>
<feature type="compositionally biased region" description="Polar residues" evidence="6">
    <location>
        <begin position="1727"/>
        <end position="1743"/>
    </location>
</feature>
<dbReference type="CDD" id="cd06071">
    <property type="entry name" value="Beach"/>
    <property type="match status" value="1"/>
</dbReference>
<evidence type="ECO:0000259" key="7">
    <source>
        <dbReference type="PROSITE" id="PS50197"/>
    </source>
</evidence>
<dbReference type="InterPro" id="IPR011993">
    <property type="entry name" value="PH-like_dom_sf"/>
</dbReference>
<dbReference type="EMBL" id="CAXIEN010000232">
    <property type="protein sequence ID" value="CAL1288479.1"/>
    <property type="molecule type" value="Genomic_DNA"/>
</dbReference>
<feature type="compositionally biased region" description="Polar residues" evidence="6">
    <location>
        <begin position="1319"/>
        <end position="1335"/>
    </location>
</feature>
<dbReference type="InterPro" id="IPR031570">
    <property type="entry name" value="NBEA/BDCP_DUF4704"/>
</dbReference>
<organism evidence="9 10">
    <name type="scientific">Larinioides sclopetarius</name>
    <dbReference type="NCBI Taxonomy" id="280406"/>
    <lineage>
        <taxon>Eukaryota</taxon>
        <taxon>Metazoa</taxon>
        <taxon>Ecdysozoa</taxon>
        <taxon>Arthropoda</taxon>
        <taxon>Chelicerata</taxon>
        <taxon>Arachnida</taxon>
        <taxon>Araneae</taxon>
        <taxon>Araneomorphae</taxon>
        <taxon>Entelegynae</taxon>
        <taxon>Araneoidea</taxon>
        <taxon>Araneidae</taxon>
        <taxon>Larinioides</taxon>
    </lineage>
</organism>
<dbReference type="InterPro" id="IPR036322">
    <property type="entry name" value="WD40_repeat_dom_sf"/>
</dbReference>
<dbReference type="PROSITE" id="PS50197">
    <property type="entry name" value="BEACH"/>
    <property type="match status" value="1"/>
</dbReference>
<dbReference type="CDD" id="cd01201">
    <property type="entry name" value="PH_BEACH"/>
    <property type="match status" value="1"/>
</dbReference>
<feature type="compositionally biased region" description="Basic and acidic residues" evidence="6">
    <location>
        <begin position="1546"/>
        <end position="1565"/>
    </location>
</feature>
<dbReference type="Pfam" id="PF13385">
    <property type="entry name" value="Laminin_G_3"/>
    <property type="match status" value="1"/>
</dbReference>
<dbReference type="Proteomes" id="UP001497382">
    <property type="component" value="Unassembled WGS sequence"/>
</dbReference>
<dbReference type="FunFam" id="1.10.1540.10:FF:000001">
    <property type="entry name" value="neurobeachin isoform X1"/>
    <property type="match status" value="1"/>
</dbReference>
<reference evidence="9 10" key="1">
    <citation type="submission" date="2024-04" db="EMBL/GenBank/DDBJ databases">
        <authorList>
            <person name="Rising A."/>
            <person name="Reimegard J."/>
            <person name="Sonavane S."/>
            <person name="Akerstrom W."/>
            <person name="Nylinder S."/>
            <person name="Hedman E."/>
            <person name="Kallberg Y."/>
        </authorList>
    </citation>
    <scope>NUCLEOTIDE SEQUENCE [LARGE SCALE GENOMIC DNA]</scope>
</reference>
<evidence type="ECO:0000313" key="9">
    <source>
        <dbReference type="EMBL" id="CAL1288479.1"/>
    </source>
</evidence>
<proteinExistence type="predicted"/>
<feature type="compositionally biased region" description="Basic and acidic residues" evidence="6">
    <location>
        <begin position="1286"/>
        <end position="1300"/>
    </location>
</feature>
<feature type="compositionally biased region" description="Basic and acidic residues" evidence="6">
    <location>
        <begin position="1481"/>
        <end position="1495"/>
    </location>
</feature>
<dbReference type="FunFam" id="2.30.29.30:FF:000059">
    <property type="entry name" value="neurobeachin isoform X1"/>
    <property type="match status" value="1"/>
</dbReference>
<dbReference type="GO" id="GO:0019901">
    <property type="term" value="F:protein kinase binding"/>
    <property type="evidence" value="ECO:0007669"/>
    <property type="project" value="TreeGrafter"/>
</dbReference>
<feature type="compositionally biased region" description="Polar residues" evidence="6">
    <location>
        <begin position="1650"/>
        <end position="1668"/>
    </location>
</feature>
<feature type="region of interest" description="Disordered" evidence="6">
    <location>
        <begin position="1024"/>
        <end position="1121"/>
    </location>
</feature>
<dbReference type="Pfam" id="PF20426">
    <property type="entry name" value="NBCH_WD40"/>
    <property type="match status" value="1"/>
</dbReference>
<dbReference type="InterPro" id="IPR036372">
    <property type="entry name" value="BEACH_dom_sf"/>
</dbReference>
<feature type="compositionally biased region" description="Polar residues" evidence="6">
    <location>
        <begin position="1369"/>
        <end position="1381"/>
    </location>
</feature>
<dbReference type="PROSITE" id="PS50082">
    <property type="entry name" value="WD_REPEATS_2"/>
    <property type="match status" value="2"/>
</dbReference>
<feature type="compositionally biased region" description="Basic and acidic residues" evidence="6">
    <location>
        <begin position="1047"/>
        <end position="1061"/>
    </location>
</feature>
<feature type="compositionally biased region" description="Basic and acidic residues" evidence="6">
    <location>
        <begin position="1070"/>
        <end position="1083"/>
    </location>
</feature>
<dbReference type="PANTHER" id="PTHR13743">
    <property type="entry name" value="BEIGE/BEACH-RELATED"/>
    <property type="match status" value="1"/>
</dbReference>
<feature type="compositionally biased region" description="Acidic residues" evidence="6">
    <location>
        <begin position="1231"/>
        <end position="1242"/>
    </location>
</feature>
<feature type="compositionally biased region" description="Basic and acidic residues" evidence="6">
    <location>
        <begin position="1632"/>
        <end position="1649"/>
    </location>
</feature>
<dbReference type="Gene3D" id="2.30.29.30">
    <property type="entry name" value="Pleckstrin-homology domain (PH domain)/Phosphotyrosine-binding domain (PTB)"/>
    <property type="match status" value="1"/>
</dbReference>
<feature type="compositionally biased region" description="Polar residues" evidence="6">
    <location>
        <begin position="1198"/>
        <end position="1215"/>
    </location>
</feature>
<evidence type="ECO:0008006" key="11">
    <source>
        <dbReference type="Google" id="ProtNLM"/>
    </source>
</evidence>
<comment type="caution">
    <text evidence="9">The sequence shown here is derived from an EMBL/GenBank/DDBJ whole genome shotgun (WGS) entry which is preliminary data.</text>
</comment>
<dbReference type="InterPro" id="IPR015943">
    <property type="entry name" value="WD40/YVTN_repeat-like_dom_sf"/>
</dbReference>
<feature type="compositionally biased region" description="Basic and acidic residues" evidence="6">
    <location>
        <begin position="1591"/>
        <end position="1613"/>
    </location>
</feature>
<keyword evidence="10" id="KW-1185">Reference proteome</keyword>
<dbReference type="InterPro" id="IPR016024">
    <property type="entry name" value="ARM-type_fold"/>
</dbReference>
<evidence type="ECO:0000313" key="10">
    <source>
        <dbReference type="Proteomes" id="UP001497382"/>
    </source>
</evidence>
<feature type="compositionally biased region" description="Polar residues" evidence="6">
    <location>
        <begin position="1567"/>
        <end position="1589"/>
    </location>
</feature>
<feature type="region of interest" description="Disordered" evidence="6">
    <location>
        <begin position="1231"/>
        <end position="1389"/>
    </location>
</feature>
<keyword evidence="4" id="KW-0472">Membrane</keyword>
<dbReference type="SUPFAM" id="SSF48371">
    <property type="entry name" value="ARM repeat"/>
    <property type="match status" value="1"/>
</dbReference>
<dbReference type="InterPro" id="IPR050865">
    <property type="entry name" value="BEACH_Domain"/>
</dbReference>
<evidence type="ECO:0000256" key="5">
    <source>
        <dbReference type="PROSITE-ProRule" id="PRU00221"/>
    </source>
</evidence>
<feature type="domain" description="BEACH-type PH" evidence="8">
    <location>
        <begin position="2498"/>
        <end position="2606"/>
    </location>
</feature>
<evidence type="ECO:0000256" key="4">
    <source>
        <dbReference type="ARBA" id="ARBA00023136"/>
    </source>
</evidence>
<dbReference type="InterPro" id="IPR000409">
    <property type="entry name" value="BEACH_dom"/>
</dbReference>
<feature type="region of interest" description="Disordered" evidence="6">
    <location>
        <begin position="1194"/>
        <end position="1215"/>
    </location>
</feature>
<dbReference type="SUPFAM" id="SSF50978">
    <property type="entry name" value="WD40 repeat-like"/>
    <property type="match status" value="1"/>
</dbReference>
<feature type="compositionally biased region" description="Polar residues" evidence="6">
    <location>
        <begin position="1687"/>
        <end position="1707"/>
    </location>
</feature>
<feature type="compositionally biased region" description="Low complexity" evidence="6">
    <location>
        <begin position="1499"/>
        <end position="1510"/>
    </location>
</feature>
<feature type="region of interest" description="Disordered" evidence="6">
    <location>
        <begin position="1469"/>
        <end position="1757"/>
    </location>
</feature>
<dbReference type="Gene3D" id="1.10.1540.10">
    <property type="entry name" value="BEACH domain"/>
    <property type="match status" value="1"/>
</dbReference>
<feature type="compositionally biased region" description="Basic and acidic residues" evidence="6">
    <location>
        <begin position="1308"/>
        <end position="1318"/>
    </location>
</feature>
<dbReference type="InterPro" id="IPR013320">
    <property type="entry name" value="ConA-like_dom_sf"/>
</dbReference>
<keyword evidence="3" id="KW-0677">Repeat</keyword>
<dbReference type="SMART" id="SM01026">
    <property type="entry name" value="Beach"/>
    <property type="match status" value="1"/>
</dbReference>
<feature type="compositionally biased region" description="Polar residues" evidence="6">
    <location>
        <begin position="1531"/>
        <end position="1542"/>
    </location>
</feature>
<dbReference type="Gene3D" id="2.130.10.10">
    <property type="entry name" value="YVTN repeat-like/Quinoprotein amine dehydrogenase"/>
    <property type="match status" value="2"/>
</dbReference>
<dbReference type="InterPro" id="IPR023362">
    <property type="entry name" value="PH-BEACH_dom"/>
</dbReference>
<gene>
    <name evidence="9" type="ORF">LARSCL_LOCUS15375</name>
</gene>
<dbReference type="Pfam" id="PF15787">
    <property type="entry name" value="DUF4704"/>
    <property type="match status" value="2"/>
</dbReference>
<dbReference type="SUPFAM" id="SSF49899">
    <property type="entry name" value="Concanavalin A-like lectins/glucanases"/>
    <property type="match status" value="1"/>
</dbReference>
<accession>A0AAV2AZ05</accession>
<feature type="domain" description="BEACH" evidence="7">
    <location>
        <begin position="2625"/>
        <end position="2914"/>
    </location>
</feature>
<dbReference type="Pfam" id="PF02138">
    <property type="entry name" value="Beach"/>
    <property type="match status" value="1"/>
</dbReference>
<dbReference type="FunFam" id="2.60.120.200:FF:000010">
    <property type="entry name" value="neurobeachin isoform X2"/>
    <property type="match status" value="1"/>
</dbReference>
<name>A0AAV2AZ05_9ARAC</name>
<feature type="compositionally biased region" description="Polar residues" evidence="6">
    <location>
        <begin position="1024"/>
        <end position="1036"/>
    </location>
</feature>
<feature type="compositionally biased region" description="Polar residues" evidence="6">
    <location>
        <begin position="1084"/>
        <end position="1098"/>
    </location>
</feature>
<evidence type="ECO:0000256" key="2">
    <source>
        <dbReference type="ARBA" id="ARBA00022574"/>
    </source>
</evidence>
<keyword evidence="2 5" id="KW-0853">WD repeat</keyword>
<feature type="compositionally biased region" description="Polar residues" evidence="6">
    <location>
        <begin position="1343"/>
        <end position="1353"/>
    </location>
</feature>
<feature type="repeat" description="WD" evidence="5">
    <location>
        <begin position="3126"/>
        <end position="3156"/>
    </location>
</feature>
<comment type="subcellular location">
    <subcellularLocation>
        <location evidence="1">Membrane</location>
    </subcellularLocation>
</comment>
<dbReference type="GO" id="GO:0016020">
    <property type="term" value="C:membrane"/>
    <property type="evidence" value="ECO:0007669"/>
    <property type="project" value="UniProtKB-SubCell"/>
</dbReference>
<dbReference type="PANTHER" id="PTHR13743:SF162">
    <property type="entry name" value="NEUROBEACHIN"/>
    <property type="match status" value="1"/>
</dbReference>
<dbReference type="InterPro" id="IPR001680">
    <property type="entry name" value="WD40_rpt"/>
</dbReference>
<evidence type="ECO:0000259" key="8">
    <source>
        <dbReference type="PROSITE" id="PS51783"/>
    </source>
</evidence>
<dbReference type="Pfam" id="PF06469">
    <property type="entry name" value="DUF1088"/>
    <property type="match status" value="1"/>
</dbReference>
<dbReference type="Pfam" id="PF14844">
    <property type="entry name" value="PH_BEACH"/>
    <property type="match status" value="1"/>
</dbReference>
<dbReference type="Gene3D" id="2.60.120.200">
    <property type="match status" value="1"/>
</dbReference>